<dbReference type="AlphaFoldDB" id="A0A2T6BWT8"/>
<gene>
    <name evidence="1" type="ORF">C8N46_106186</name>
</gene>
<reference evidence="1 2" key="1">
    <citation type="submission" date="2018-04" db="EMBL/GenBank/DDBJ databases">
        <title>Genomic Encyclopedia of Archaeal and Bacterial Type Strains, Phase II (KMG-II): from individual species to whole genera.</title>
        <authorList>
            <person name="Goeker M."/>
        </authorList>
    </citation>
    <scope>NUCLEOTIDE SEQUENCE [LARGE SCALE GENOMIC DNA]</scope>
    <source>
        <strain evidence="1 2">DSM 25731</strain>
    </source>
</reference>
<dbReference type="Proteomes" id="UP000244090">
    <property type="component" value="Unassembled WGS sequence"/>
</dbReference>
<accession>A0A2T6BWT8</accession>
<keyword evidence="2" id="KW-1185">Reference proteome</keyword>
<dbReference type="InterPro" id="IPR003772">
    <property type="entry name" value="YceD"/>
</dbReference>
<protein>
    <submittedName>
        <fullName evidence="1">Uncharacterized metal-binding protein YceD (DUF177 family)</fullName>
    </submittedName>
</protein>
<comment type="caution">
    <text evidence="1">The sequence shown here is derived from an EMBL/GenBank/DDBJ whole genome shotgun (WGS) entry which is preliminary data.</text>
</comment>
<evidence type="ECO:0000313" key="1">
    <source>
        <dbReference type="EMBL" id="PTX60540.1"/>
    </source>
</evidence>
<sequence>MLTTLRCYKKIYIFARSKLMFKMMVLKDFTIPFIGLKEGKHQFDYQIDNTFFELFDFDEFNNAAVGVVLDFHKKTTMLELSFKATGTVNVNCDVTNEPYEQPIEGNLNLIVKFGHEYNDENEEILIVPHGEYEINVAQYIYEMIVLAVPSKRIHPGIADGTLQSEILEKLEELQPGTEKKETEEDIDPRWNTLKKLLTDNK</sequence>
<name>A0A2T6BWT8_9FLAO</name>
<dbReference type="Pfam" id="PF02620">
    <property type="entry name" value="YceD"/>
    <property type="match status" value="1"/>
</dbReference>
<organism evidence="1 2">
    <name type="scientific">Kordia periserrulae</name>
    <dbReference type="NCBI Taxonomy" id="701523"/>
    <lineage>
        <taxon>Bacteria</taxon>
        <taxon>Pseudomonadati</taxon>
        <taxon>Bacteroidota</taxon>
        <taxon>Flavobacteriia</taxon>
        <taxon>Flavobacteriales</taxon>
        <taxon>Flavobacteriaceae</taxon>
        <taxon>Kordia</taxon>
    </lineage>
</organism>
<proteinExistence type="predicted"/>
<evidence type="ECO:0000313" key="2">
    <source>
        <dbReference type="Proteomes" id="UP000244090"/>
    </source>
</evidence>
<dbReference type="EMBL" id="QBKT01000006">
    <property type="protein sequence ID" value="PTX60540.1"/>
    <property type="molecule type" value="Genomic_DNA"/>
</dbReference>